<sequence length="448" mass="47076">MSIHCDKSATNFDFKVNAYRLVAYSALSFSLAALLAVALTLPFLFHYTNSLRQEHRNGREFCEGSASELISQIESLKLLPSAPYRNRTERQSGYFTGNRVDAKECAKCCVPGPPEGLSGRPGPEGNPGEEGPKGPPGPPGEKGLLGPSGEPGSPASNEQVITGESGPPGEKANRAPSDLQDQRAKLDCQAKMELPDQKVESALYGILITGSGRNGPEGIPGPNGFAGPSGSHGPLGKYGEKGICPKYCAMDGGVFFEDGTRRRQSLKFLMSHYKLGENMLKINANLKLGLKRGVKSGELKQVKGVGASGSFRLGDAPKTADAKKSPKKKAVTKKPTVKKATPTPKKIKKAVPKKSPAVKKVKTTAVAPAAAPVSVSPAAAKAKAVKVPKKSHAKKPKTPKKSPKMIAKKPNTPKKAAGRANKPKSPKAKKSAPKKVKKTAAPAGTTVA</sequence>
<feature type="compositionally biased region" description="Low complexity" evidence="4">
    <location>
        <begin position="141"/>
        <end position="154"/>
    </location>
</feature>
<dbReference type="GO" id="GO:0006334">
    <property type="term" value="P:nucleosome assembly"/>
    <property type="evidence" value="ECO:0007669"/>
    <property type="project" value="InterPro"/>
</dbReference>
<evidence type="ECO:0000256" key="3">
    <source>
        <dbReference type="ARBA" id="ARBA00023242"/>
    </source>
</evidence>
<keyword evidence="7" id="KW-1185">Reference proteome</keyword>
<dbReference type="SUPFAM" id="SSF46785">
    <property type="entry name" value="Winged helix' DNA-binding domain"/>
    <property type="match status" value="1"/>
</dbReference>
<evidence type="ECO:0000256" key="5">
    <source>
        <dbReference type="SAM" id="Phobius"/>
    </source>
</evidence>
<dbReference type="Proteomes" id="UP000050741">
    <property type="component" value="Unassembled WGS sequence"/>
</dbReference>
<reference evidence="8" key="3">
    <citation type="submission" date="2016-06" db="UniProtKB">
        <authorList>
            <consortium name="WormBaseParasite"/>
        </authorList>
    </citation>
    <scope>IDENTIFICATION</scope>
</reference>
<evidence type="ECO:0000259" key="6">
    <source>
        <dbReference type="PROSITE" id="PS51504"/>
    </source>
</evidence>
<evidence type="ECO:0000313" key="8">
    <source>
        <dbReference type="WBParaSite" id="GPLIN_000704300"/>
    </source>
</evidence>
<dbReference type="InterPro" id="IPR036388">
    <property type="entry name" value="WH-like_DNA-bd_sf"/>
</dbReference>
<protein>
    <submittedName>
        <fullName evidence="8">H15 domain-containing protein</fullName>
    </submittedName>
</protein>
<reference evidence="7" key="2">
    <citation type="submission" date="2014-05" db="EMBL/GenBank/DDBJ databases">
        <title>The genome and life-stage specific transcriptomes of Globodera pallida elucidate key aspects of plant parasitism by a cyst nematode.</title>
        <authorList>
            <person name="Cotton J.A."/>
            <person name="Lilley C.J."/>
            <person name="Jones L.M."/>
            <person name="Kikuchi T."/>
            <person name="Reid A.J."/>
            <person name="Thorpe P."/>
            <person name="Tsai I.J."/>
            <person name="Beasley H."/>
            <person name="Blok V."/>
            <person name="Cock P.J.A."/>
            <person name="Van den Akker S.E."/>
            <person name="Holroyd N."/>
            <person name="Hunt M."/>
            <person name="Mantelin S."/>
            <person name="Naghra H."/>
            <person name="Pain A."/>
            <person name="Palomares-Rius J.E."/>
            <person name="Zarowiecki M."/>
            <person name="Berriman M."/>
            <person name="Jones J.T."/>
            <person name="Urwin P.E."/>
        </authorList>
    </citation>
    <scope>NUCLEOTIDE SEQUENCE [LARGE SCALE GENOMIC DNA]</scope>
    <source>
        <strain evidence="7">Lindley</strain>
    </source>
</reference>
<keyword evidence="5" id="KW-1133">Transmembrane helix</keyword>
<feature type="domain" description="H15" evidence="6">
    <location>
        <begin position="234"/>
        <end position="315"/>
    </location>
</feature>
<name>A0A183C2E9_GLOPA</name>
<dbReference type="CDD" id="cd00073">
    <property type="entry name" value="H15"/>
    <property type="match status" value="1"/>
</dbReference>
<feature type="compositionally biased region" description="Basic residues" evidence="4">
    <location>
        <begin position="345"/>
        <end position="362"/>
    </location>
</feature>
<feature type="compositionally biased region" description="Basic residues" evidence="4">
    <location>
        <begin position="421"/>
        <end position="438"/>
    </location>
</feature>
<feature type="compositionally biased region" description="Low complexity" evidence="4">
    <location>
        <begin position="363"/>
        <end position="382"/>
    </location>
</feature>
<feature type="compositionally biased region" description="Basic residues" evidence="4">
    <location>
        <begin position="383"/>
        <end position="407"/>
    </location>
</feature>
<reference evidence="7" key="1">
    <citation type="submission" date="2013-12" db="EMBL/GenBank/DDBJ databases">
        <authorList>
            <person name="Aslett M."/>
        </authorList>
    </citation>
    <scope>NUCLEOTIDE SEQUENCE [LARGE SCALE GENOMIC DNA]</scope>
    <source>
        <strain evidence="7">Lindley</strain>
    </source>
</reference>
<evidence type="ECO:0000256" key="1">
    <source>
        <dbReference type="ARBA" id="ARBA00022737"/>
    </source>
</evidence>
<dbReference type="InterPro" id="IPR005818">
    <property type="entry name" value="Histone_H1/H5_H15"/>
</dbReference>
<proteinExistence type="predicted"/>
<keyword evidence="2" id="KW-0238">DNA-binding</keyword>
<keyword evidence="3" id="KW-0539">Nucleus</keyword>
<dbReference type="GO" id="GO:0003677">
    <property type="term" value="F:DNA binding"/>
    <property type="evidence" value="ECO:0007669"/>
    <property type="project" value="UniProtKB-KW"/>
</dbReference>
<feature type="region of interest" description="Disordered" evidence="4">
    <location>
        <begin position="307"/>
        <end position="448"/>
    </location>
</feature>
<dbReference type="InterPro" id="IPR002486">
    <property type="entry name" value="Col_cuticle_N"/>
</dbReference>
<evidence type="ECO:0000256" key="4">
    <source>
        <dbReference type="SAM" id="MobiDB-lite"/>
    </source>
</evidence>
<feature type="region of interest" description="Disordered" evidence="4">
    <location>
        <begin position="112"/>
        <end position="180"/>
    </location>
</feature>
<dbReference type="GO" id="GO:0000786">
    <property type="term" value="C:nucleosome"/>
    <property type="evidence" value="ECO:0007669"/>
    <property type="project" value="InterPro"/>
</dbReference>
<feature type="compositionally biased region" description="Basic residues" evidence="4">
    <location>
        <begin position="325"/>
        <end position="337"/>
    </location>
</feature>
<dbReference type="SMART" id="SM01088">
    <property type="entry name" value="Col_cuticle_N"/>
    <property type="match status" value="1"/>
</dbReference>
<feature type="transmembrane region" description="Helical" evidence="5">
    <location>
        <begin position="21"/>
        <end position="45"/>
    </location>
</feature>
<dbReference type="GO" id="GO:0042302">
    <property type="term" value="F:structural constituent of cuticle"/>
    <property type="evidence" value="ECO:0007669"/>
    <property type="project" value="InterPro"/>
</dbReference>
<dbReference type="PANTHER" id="PTHR24637">
    <property type="entry name" value="COLLAGEN"/>
    <property type="match status" value="1"/>
</dbReference>
<dbReference type="WBParaSite" id="GPLIN_000704300">
    <property type="protein sequence ID" value="GPLIN_000704300"/>
    <property type="gene ID" value="GPLIN_000704300"/>
</dbReference>
<dbReference type="PANTHER" id="PTHR24637:SF289">
    <property type="entry name" value="NEMATODE CUTICLE COLLAGEN N-TERMINAL DOMAIN-CONTAINING PROTEIN"/>
    <property type="match status" value="1"/>
</dbReference>
<dbReference type="Pfam" id="PF01484">
    <property type="entry name" value="Col_cuticle_N"/>
    <property type="match status" value="1"/>
</dbReference>
<dbReference type="Gene3D" id="1.10.10.10">
    <property type="entry name" value="Winged helix-like DNA-binding domain superfamily/Winged helix DNA-binding domain"/>
    <property type="match status" value="1"/>
</dbReference>
<dbReference type="GO" id="GO:0030527">
    <property type="term" value="F:structural constituent of chromatin"/>
    <property type="evidence" value="ECO:0007669"/>
    <property type="project" value="InterPro"/>
</dbReference>
<keyword evidence="1" id="KW-0677">Repeat</keyword>
<keyword evidence="5" id="KW-0812">Transmembrane</keyword>
<dbReference type="PRINTS" id="PR00624">
    <property type="entry name" value="HISTONEH5"/>
</dbReference>
<accession>A0A183C2E9</accession>
<organism evidence="7 8">
    <name type="scientific">Globodera pallida</name>
    <name type="common">Potato cyst nematode worm</name>
    <name type="synonym">Heterodera pallida</name>
    <dbReference type="NCBI Taxonomy" id="36090"/>
    <lineage>
        <taxon>Eukaryota</taxon>
        <taxon>Metazoa</taxon>
        <taxon>Ecdysozoa</taxon>
        <taxon>Nematoda</taxon>
        <taxon>Chromadorea</taxon>
        <taxon>Rhabditida</taxon>
        <taxon>Tylenchina</taxon>
        <taxon>Tylenchomorpha</taxon>
        <taxon>Tylenchoidea</taxon>
        <taxon>Heteroderidae</taxon>
        <taxon>Heteroderinae</taxon>
        <taxon>Globodera</taxon>
    </lineage>
</organism>
<dbReference type="AlphaFoldDB" id="A0A183C2E9"/>
<dbReference type="PROSITE" id="PS51504">
    <property type="entry name" value="H15"/>
    <property type="match status" value="1"/>
</dbReference>
<dbReference type="InterPro" id="IPR036390">
    <property type="entry name" value="WH_DNA-bd_sf"/>
</dbReference>
<dbReference type="InterPro" id="IPR005819">
    <property type="entry name" value="H1/H5"/>
</dbReference>
<evidence type="ECO:0000313" key="7">
    <source>
        <dbReference type="Proteomes" id="UP000050741"/>
    </source>
</evidence>
<keyword evidence="5" id="KW-0472">Membrane</keyword>
<evidence type="ECO:0000256" key="2">
    <source>
        <dbReference type="ARBA" id="ARBA00023125"/>
    </source>
</evidence>
<dbReference type="Pfam" id="PF00538">
    <property type="entry name" value="Linker_histone"/>
    <property type="match status" value="1"/>
</dbReference>
<feature type="compositionally biased region" description="Low complexity" evidence="4">
    <location>
        <begin position="439"/>
        <end position="448"/>
    </location>
</feature>